<organism evidence="2 3">
    <name type="scientific">Limosa lapponica baueri</name>
    <dbReference type="NCBI Taxonomy" id="1758121"/>
    <lineage>
        <taxon>Eukaryota</taxon>
        <taxon>Metazoa</taxon>
        <taxon>Chordata</taxon>
        <taxon>Craniata</taxon>
        <taxon>Vertebrata</taxon>
        <taxon>Euteleostomi</taxon>
        <taxon>Archelosauria</taxon>
        <taxon>Archosauria</taxon>
        <taxon>Dinosauria</taxon>
        <taxon>Saurischia</taxon>
        <taxon>Theropoda</taxon>
        <taxon>Coelurosauria</taxon>
        <taxon>Aves</taxon>
        <taxon>Neognathae</taxon>
        <taxon>Neoaves</taxon>
        <taxon>Charadriiformes</taxon>
        <taxon>Scolopacidae</taxon>
        <taxon>Limosa</taxon>
    </lineage>
</organism>
<evidence type="ECO:0000313" key="3">
    <source>
        <dbReference type="Proteomes" id="UP000233556"/>
    </source>
</evidence>
<evidence type="ECO:0000256" key="1">
    <source>
        <dbReference type="SAM" id="MobiDB-lite"/>
    </source>
</evidence>
<name>A0A2I0TT24_LIMLA</name>
<gene>
    <name evidence="2" type="ORF">llap_12771</name>
</gene>
<reference evidence="3" key="2">
    <citation type="submission" date="2017-12" db="EMBL/GenBank/DDBJ databases">
        <title>Genome sequence of the Bar-tailed Godwit (Limosa lapponica baueri).</title>
        <authorList>
            <person name="Lima N.C.B."/>
            <person name="Parody-Merino A.M."/>
            <person name="Battley P.F."/>
            <person name="Fidler A.E."/>
            <person name="Prosdocimi F."/>
        </authorList>
    </citation>
    <scope>NUCLEOTIDE SEQUENCE [LARGE SCALE GENOMIC DNA]</scope>
</reference>
<sequence length="96" mass="11775">MGRHEDPEVLRRRTSFQDDLKRQRENKPRGRKKKKRREQQAEKRKGRKEKKKKKKKKKKKSHKWCEEQHPRTLRGRQHRKEGAGWDFVVKPGPSIN</sequence>
<feature type="region of interest" description="Disordered" evidence="1">
    <location>
        <begin position="1"/>
        <end position="96"/>
    </location>
</feature>
<dbReference type="EMBL" id="KZ507387">
    <property type="protein sequence ID" value="PKU36927.1"/>
    <property type="molecule type" value="Genomic_DNA"/>
</dbReference>
<proteinExistence type="predicted"/>
<evidence type="ECO:0000313" key="2">
    <source>
        <dbReference type="EMBL" id="PKU36927.1"/>
    </source>
</evidence>
<dbReference type="Proteomes" id="UP000233556">
    <property type="component" value="Unassembled WGS sequence"/>
</dbReference>
<protein>
    <submittedName>
        <fullName evidence="2">Uncharacterized protein</fullName>
    </submittedName>
</protein>
<keyword evidence="3" id="KW-1185">Reference proteome</keyword>
<reference evidence="3" key="1">
    <citation type="submission" date="2017-11" db="EMBL/GenBank/DDBJ databases">
        <authorList>
            <person name="Lima N.C."/>
            <person name="Parody-Merino A.M."/>
            <person name="Battley P.F."/>
            <person name="Fidler A.E."/>
            <person name="Prosdocimi F."/>
        </authorList>
    </citation>
    <scope>NUCLEOTIDE SEQUENCE [LARGE SCALE GENOMIC DNA]</scope>
</reference>
<accession>A0A2I0TT24</accession>
<feature type="compositionally biased region" description="Basic residues" evidence="1">
    <location>
        <begin position="44"/>
        <end position="62"/>
    </location>
</feature>
<dbReference type="AlphaFoldDB" id="A0A2I0TT24"/>
<feature type="compositionally biased region" description="Basic and acidic residues" evidence="1">
    <location>
        <begin position="1"/>
        <end position="28"/>
    </location>
</feature>